<dbReference type="RefSeq" id="WP_193539927.1">
    <property type="nucleotide sequence ID" value="NZ_JADCLJ010000025.1"/>
</dbReference>
<organism evidence="2 3">
    <name type="scientific">Litchfieldia luteola</name>
    <dbReference type="NCBI Taxonomy" id="682179"/>
    <lineage>
        <taxon>Bacteria</taxon>
        <taxon>Bacillati</taxon>
        <taxon>Bacillota</taxon>
        <taxon>Bacilli</taxon>
        <taxon>Bacillales</taxon>
        <taxon>Bacillaceae</taxon>
        <taxon>Litchfieldia</taxon>
    </lineage>
</organism>
<gene>
    <name evidence="2" type="ORF">IMZ08_21680</name>
</gene>
<feature type="transmembrane region" description="Helical" evidence="1">
    <location>
        <begin position="81"/>
        <end position="100"/>
    </location>
</feature>
<accession>A0ABR9QQ64</accession>
<comment type="caution">
    <text evidence="2">The sequence shown here is derived from an EMBL/GenBank/DDBJ whole genome shotgun (WGS) entry which is preliminary data.</text>
</comment>
<sequence>MEFLYRFLIFIHVVSAVASIGPFFILLPIIKKLIHAKEEELFAYLSTFKFVVRLSKHAGHVLVGSGVLLVLLGPWTWGTPWIVMTLVIMFLSLFFLARAFTPKLKGFEESGHDRSILAKKLNQTVWIYISLLLAMLWFMVTKPYLW</sequence>
<reference evidence="2 3" key="1">
    <citation type="submission" date="2020-10" db="EMBL/GenBank/DDBJ databases">
        <title>Bacillus sp. HD4P25, an endophyte from a halophyte.</title>
        <authorList>
            <person name="Sun J.-Q."/>
        </authorList>
    </citation>
    <scope>NUCLEOTIDE SEQUENCE [LARGE SCALE GENOMIC DNA]</scope>
    <source>
        <strain evidence="2 3">YIM 93174</strain>
    </source>
</reference>
<dbReference type="EMBL" id="JADCLJ010000025">
    <property type="protein sequence ID" value="MBE4910655.1"/>
    <property type="molecule type" value="Genomic_DNA"/>
</dbReference>
<feature type="transmembrane region" description="Helical" evidence="1">
    <location>
        <begin position="121"/>
        <end position="140"/>
    </location>
</feature>
<protein>
    <recommendedName>
        <fullName evidence="4">DUF2269 family protein</fullName>
    </recommendedName>
</protein>
<proteinExistence type="predicted"/>
<keyword evidence="1" id="KW-0812">Transmembrane</keyword>
<evidence type="ECO:0000256" key="1">
    <source>
        <dbReference type="SAM" id="Phobius"/>
    </source>
</evidence>
<evidence type="ECO:0000313" key="2">
    <source>
        <dbReference type="EMBL" id="MBE4910655.1"/>
    </source>
</evidence>
<dbReference type="Proteomes" id="UP001516662">
    <property type="component" value="Unassembled WGS sequence"/>
</dbReference>
<evidence type="ECO:0000313" key="3">
    <source>
        <dbReference type="Proteomes" id="UP001516662"/>
    </source>
</evidence>
<evidence type="ECO:0008006" key="4">
    <source>
        <dbReference type="Google" id="ProtNLM"/>
    </source>
</evidence>
<name>A0ABR9QQ64_9BACI</name>
<feature type="transmembrane region" description="Helical" evidence="1">
    <location>
        <begin position="6"/>
        <end position="27"/>
    </location>
</feature>
<keyword evidence="3" id="KW-1185">Reference proteome</keyword>
<keyword evidence="1" id="KW-1133">Transmembrane helix</keyword>
<keyword evidence="1" id="KW-0472">Membrane</keyword>